<evidence type="ECO:0000259" key="12">
    <source>
        <dbReference type="PROSITE" id="PS51843"/>
    </source>
</evidence>
<dbReference type="AlphaFoldDB" id="Q20916"/>
<dbReference type="OMA" id="GGQEIYP"/>
<dbReference type="CDD" id="cd06960">
    <property type="entry name" value="NR_DBD_HNF4A"/>
    <property type="match status" value="1"/>
</dbReference>
<evidence type="ECO:0000313" key="13">
    <source>
        <dbReference type="EMBL" id="CAA94833.2"/>
    </source>
</evidence>
<reference evidence="13 14" key="1">
    <citation type="journal article" date="1998" name="Science">
        <title>Genome sequence of the nematode C. elegans: a platform for investigating biology.</title>
        <authorList>
            <consortium name="The C. elegans sequencing consortium"/>
            <person name="Sulson J.E."/>
            <person name="Waterston R."/>
        </authorList>
    </citation>
    <scope>NUCLEOTIDE SEQUENCE [LARGE SCALE GENOMIC DNA]</scope>
    <source>
        <strain evidence="13 14">Bristol N2</strain>
    </source>
</reference>
<dbReference type="WormBase" id="F57A8.5">
    <property type="protein sequence ID" value="CE34036"/>
    <property type="gene ID" value="WBGene00010180"/>
    <property type="gene designation" value="nhr-192"/>
</dbReference>
<evidence type="ECO:0000256" key="7">
    <source>
        <dbReference type="ARBA" id="ARBA00023125"/>
    </source>
</evidence>
<keyword evidence="3" id="KW-0479">Metal-binding</keyword>
<evidence type="ECO:0000256" key="10">
    <source>
        <dbReference type="ARBA" id="ARBA00023242"/>
    </source>
</evidence>
<dbReference type="UCSC" id="F57A8.5">
    <property type="organism name" value="c. elegans"/>
</dbReference>
<dbReference type="PIR" id="T22821">
    <property type="entry name" value="T22821"/>
</dbReference>
<evidence type="ECO:0000256" key="5">
    <source>
        <dbReference type="ARBA" id="ARBA00022833"/>
    </source>
</evidence>
<evidence type="ECO:0000256" key="1">
    <source>
        <dbReference type="ARBA" id="ARBA00004123"/>
    </source>
</evidence>
<feature type="domain" description="Nuclear receptor" evidence="11">
    <location>
        <begin position="15"/>
        <end position="90"/>
    </location>
</feature>
<dbReference type="PROSITE" id="PS51843">
    <property type="entry name" value="NR_LBD"/>
    <property type="match status" value="1"/>
</dbReference>
<dbReference type="PANTHER" id="PTHR45886">
    <property type="entry name" value="NUCLEAR HORMONE RECEPTOR FAMILY-RELATED-RELATED"/>
    <property type="match status" value="1"/>
</dbReference>
<sequence>MHLIPIKSELALEVPKLCEICNRQAFGKHYGVLSCYACKMFFRRMSVQKLVYNCKWSNNCFETSPYPLKCQSCRFQRCLDAGMYLEVHENIVEFENGNQKVDELTTLLQNLLIMDSSRQHKLKTFYSFDNPSLAEILENPGVVTSINQGPNYEVTPEEWAFLAIYSHISYFLNFDFVNELHDIDKKIIFQHTILKLTYFCGVMRTVNEKRSKMMNPGGQEIYPDVILQLYEKSKSTLHRICCQPLDKLLEWEVTDEEYCLMNLLFFCNPAIPEISEDAVVKLSRQQNIYSNALFTLCQRNNEQTAPERFSNFISLYLTITKNSQEMENFFLIFNVHSPDFDFKKLVRETFHF</sequence>
<dbReference type="PaxDb" id="6239-F57A8.5"/>
<dbReference type="SMR" id="Q20916"/>
<keyword evidence="5" id="KW-0862">Zinc</keyword>
<dbReference type="HOGENOM" id="CLU_007368_3_0_1"/>
<keyword evidence="7" id="KW-0238">DNA-binding</keyword>
<keyword evidence="6" id="KW-0805">Transcription regulation</keyword>
<dbReference type="Pfam" id="PF00104">
    <property type="entry name" value="Hormone_recep"/>
    <property type="match status" value="1"/>
</dbReference>
<dbReference type="PROSITE" id="PS51030">
    <property type="entry name" value="NUCLEAR_REC_DBD_2"/>
    <property type="match status" value="1"/>
</dbReference>
<proteinExistence type="inferred from homology"/>
<evidence type="ECO:0000256" key="2">
    <source>
        <dbReference type="ARBA" id="ARBA00005993"/>
    </source>
</evidence>
<evidence type="ECO:0000313" key="14">
    <source>
        <dbReference type="Proteomes" id="UP000001940"/>
    </source>
</evidence>
<dbReference type="GO" id="GO:0008270">
    <property type="term" value="F:zinc ion binding"/>
    <property type="evidence" value="ECO:0007669"/>
    <property type="project" value="UniProtKB-KW"/>
</dbReference>
<dbReference type="SUPFAM" id="SSF48508">
    <property type="entry name" value="Nuclear receptor ligand-binding domain"/>
    <property type="match status" value="1"/>
</dbReference>
<comment type="subcellular location">
    <subcellularLocation>
        <location evidence="1">Nucleus</location>
    </subcellularLocation>
</comment>
<keyword evidence="4" id="KW-0863">Zinc-finger</keyword>
<evidence type="ECO:0000256" key="6">
    <source>
        <dbReference type="ARBA" id="ARBA00023015"/>
    </source>
</evidence>
<evidence type="ECO:0000256" key="8">
    <source>
        <dbReference type="ARBA" id="ARBA00023163"/>
    </source>
</evidence>
<protein>
    <submittedName>
        <fullName evidence="13">Nuclear receptor domain-containing protein</fullName>
    </submittedName>
</protein>
<dbReference type="Proteomes" id="UP000001940">
    <property type="component" value="Chromosome V"/>
</dbReference>
<keyword evidence="8" id="KW-0804">Transcription</keyword>
<dbReference type="GO" id="GO:0003700">
    <property type="term" value="F:DNA-binding transcription factor activity"/>
    <property type="evidence" value="ECO:0007669"/>
    <property type="project" value="InterPro"/>
</dbReference>
<organism evidence="13 14">
    <name type="scientific">Caenorhabditis elegans</name>
    <dbReference type="NCBI Taxonomy" id="6239"/>
    <lineage>
        <taxon>Eukaryota</taxon>
        <taxon>Metazoa</taxon>
        <taxon>Ecdysozoa</taxon>
        <taxon>Nematoda</taxon>
        <taxon>Chromadorea</taxon>
        <taxon>Rhabditida</taxon>
        <taxon>Rhabditina</taxon>
        <taxon>Rhabditomorpha</taxon>
        <taxon>Rhabditoidea</taxon>
        <taxon>Rhabditidae</taxon>
        <taxon>Peloderinae</taxon>
        <taxon>Caenorhabditis</taxon>
    </lineage>
</organism>
<dbReference type="SUPFAM" id="SSF57716">
    <property type="entry name" value="Glucocorticoid receptor-like (DNA-binding domain)"/>
    <property type="match status" value="1"/>
</dbReference>
<evidence type="ECO:0000313" key="15">
    <source>
        <dbReference type="WormBase" id="F57A8.5"/>
    </source>
</evidence>
<dbReference type="EMBL" id="BX284605">
    <property type="protein sequence ID" value="CAA94833.2"/>
    <property type="molecule type" value="Genomic_DNA"/>
</dbReference>
<dbReference type="CTD" id="186431"/>
<comment type="similarity">
    <text evidence="2">Belongs to the nuclear hormone receptor family.</text>
</comment>
<dbReference type="RefSeq" id="NP_505584.2">
    <property type="nucleotide sequence ID" value="NM_073183.2"/>
</dbReference>
<dbReference type="InterPro" id="IPR001628">
    <property type="entry name" value="Znf_hrmn_rcpt"/>
</dbReference>
<dbReference type="SMART" id="SM00399">
    <property type="entry name" value="ZnF_C4"/>
    <property type="match status" value="1"/>
</dbReference>
<name>Q20916_CAEEL</name>
<dbReference type="FunCoup" id="Q20916">
    <property type="interactions" value="10"/>
</dbReference>
<keyword evidence="9 13" id="KW-0675">Receptor</keyword>
<keyword evidence="10" id="KW-0539">Nucleus</keyword>
<dbReference type="eggNOG" id="ENOG502TGVN">
    <property type="taxonomic scope" value="Eukaryota"/>
</dbReference>
<dbReference type="PhylomeDB" id="Q20916"/>
<dbReference type="InParanoid" id="Q20916"/>
<gene>
    <name evidence="13 15" type="primary">nhr-192</name>
    <name evidence="13" type="ORF">CELE_F57A8.5</name>
    <name evidence="15" type="ORF">F57A8.5</name>
</gene>
<dbReference type="STRING" id="6239.F57A8.5.1"/>
<dbReference type="PRINTS" id="PR00047">
    <property type="entry name" value="STROIDFINGER"/>
</dbReference>
<dbReference type="AGR" id="WB:WBGene00010180"/>
<dbReference type="Pfam" id="PF00105">
    <property type="entry name" value="zf-C4"/>
    <property type="match status" value="1"/>
</dbReference>
<dbReference type="PANTHER" id="PTHR45886:SF13">
    <property type="entry name" value="NUCLEAR RECEPTOR DOMAIN-CONTAINING PROTEIN"/>
    <property type="match status" value="1"/>
</dbReference>
<dbReference type="SMART" id="SM00430">
    <property type="entry name" value="HOLI"/>
    <property type="match status" value="1"/>
</dbReference>
<dbReference type="GeneID" id="186431"/>
<accession>Q20916</accession>
<dbReference type="InterPro" id="IPR035500">
    <property type="entry name" value="NHR-like_dom_sf"/>
</dbReference>
<dbReference type="InterPro" id="IPR049636">
    <property type="entry name" value="HNF4-like_DBD"/>
</dbReference>
<dbReference type="Gene3D" id="1.10.565.10">
    <property type="entry name" value="Retinoid X Receptor"/>
    <property type="match status" value="1"/>
</dbReference>
<keyword evidence="14" id="KW-1185">Reference proteome</keyword>
<evidence type="ECO:0000256" key="9">
    <source>
        <dbReference type="ARBA" id="ARBA00023170"/>
    </source>
</evidence>
<dbReference type="Gene3D" id="3.30.50.10">
    <property type="entry name" value="Erythroid Transcription Factor GATA-1, subunit A"/>
    <property type="match status" value="1"/>
</dbReference>
<dbReference type="InterPro" id="IPR000536">
    <property type="entry name" value="Nucl_hrmn_rcpt_lig-bd"/>
</dbReference>
<evidence type="ECO:0000256" key="4">
    <source>
        <dbReference type="ARBA" id="ARBA00022771"/>
    </source>
</evidence>
<dbReference type="GO" id="GO:0005634">
    <property type="term" value="C:nucleus"/>
    <property type="evidence" value="ECO:0007669"/>
    <property type="project" value="UniProtKB-SubCell"/>
</dbReference>
<feature type="domain" description="NR LBD" evidence="12">
    <location>
        <begin position="128"/>
        <end position="352"/>
    </location>
</feature>
<dbReference type="KEGG" id="cel:CELE_F57A8.5"/>
<dbReference type="GO" id="GO:0000978">
    <property type="term" value="F:RNA polymerase II cis-regulatory region sequence-specific DNA binding"/>
    <property type="evidence" value="ECO:0007669"/>
    <property type="project" value="InterPro"/>
</dbReference>
<evidence type="ECO:0000259" key="11">
    <source>
        <dbReference type="PROSITE" id="PS51030"/>
    </source>
</evidence>
<evidence type="ECO:0000256" key="3">
    <source>
        <dbReference type="ARBA" id="ARBA00022723"/>
    </source>
</evidence>
<dbReference type="InterPro" id="IPR013088">
    <property type="entry name" value="Znf_NHR/GATA"/>
</dbReference>
<dbReference type="OrthoDB" id="6352325at2759"/>